<comment type="caution">
    <text evidence="2">The sequence shown here is derived from an EMBL/GenBank/DDBJ whole genome shotgun (WGS) entry which is preliminary data.</text>
</comment>
<proteinExistence type="predicted"/>
<feature type="compositionally biased region" description="Basic residues" evidence="1">
    <location>
        <begin position="49"/>
        <end position="59"/>
    </location>
</feature>
<dbReference type="Pfam" id="PF11208">
    <property type="entry name" value="DUF2992"/>
    <property type="match status" value="1"/>
</dbReference>
<organism evidence="2 3">
    <name type="scientific">Anaerococcus octavius</name>
    <dbReference type="NCBI Taxonomy" id="54007"/>
    <lineage>
        <taxon>Bacteria</taxon>
        <taxon>Bacillati</taxon>
        <taxon>Bacillota</taxon>
        <taxon>Tissierellia</taxon>
        <taxon>Tissierellales</taxon>
        <taxon>Peptoniphilaceae</taxon>
        <taxon>Anaerococcus</taxon>
    </lineage>
</organism>
<evidence type="ECO:0000256" key="1">
    <source>
        <dbReference type="SAM" id="MobiDB-lite"/>
    </source>
</evidence>
<keyword evidence="3" id="KW-1185">Reference proteome</keyword>
<dbReference type="Proteomes" id="UP000234335">
    <property type="component" value="Unassembled WGS sequence"/>
</dbReference>
<evidence type="ECO:0000313" key="3">
    <source>
        <dbReference type="Proteomes" id="UP000234335"/>
    </source>
</evidence>
<reference evidence="2 3" key="1">
    <citation type="submission" date="2017-12" db="EMBL/GenBank/DDBJ databases">
        <title>Phylogenetic diversity of female urinary microbiome.</title>
        <authorList>
            <person name="Thomas-White K."/>
            <person name="Wolfe A.J."/>
        </authorList>
    </citation>
    <scope>NUCLEOTIDE SEQUENCE [LARGE SCALE GENOMIC DNA]</scope>
    <source>
        <strain evidence="2 3">UMB0119</strain>
    </source>
</reference>
<feature type="region of interest" description="Disordered" evidence="1">
    <location>
        <begin position="39"/>
        <end position="59"/>
    </location>
</feature>
<dbReference type="InterPro" id="IPR016787">
    <property type="entry name" value="UCP021328"/>
</dbReference>
<name>A0A2I1M571_9FIRM</name>
<feature type="compositionally biased region" description="Basic and acidic residues" evidence="1">
    <location>
        <begin position="39"/>
        <end position="48"/>
    </location>
</feature>
<evidence type="ECO:0000313" key="2">
    <source>
        <dbReference type="EMBL" id="PKZ15286.1"/>
    </source>
</evidence>
<accession>A0A2I1M571</accession>
<dbReference type="EMBL" id="PKGS01000007">
    <property type="protein sequence ID" value="PKZ15286.1"/>
    <property type="molecule type" value="Genomic_DNA"/>
</dbReference>
<dbReference type="AlphaFoldDB" id="A0A2I1M571"/>
<gene>
    <name evidence="2" type="ORF">CYJ34_08110</name>
</gene>
<dbReference type="RefSeq" id="WP_101540819.1">
    <property type="nucleotide sequence ID" value="NZ_JBHWQV010000106.1"/>
</dbReference>
<protein>
    <submittedName>
        <fullName evidence="2">DUF2992 domain-containing protein</fullName>
    </submittedName>
</protein>
<sequence length="59" mass="7285">MDKQNKKKGIETKSQLLIQKQLEKNKLERKITKKQKKILKEQRKFDIKQKKRKQKHKGR</sequence>